<evidence type="ECO:0008006" key="4">
    <source>
        <dbReference type="Google" id="ProtNLM"/>
    </source>
</evidence>
<protein>
    <recommendedName>
        <fullName evidence="4">Dihydroorotase</fullName>
    </recommendedName>
</protein>
<evidence type="ECO:0000313" key="2">
    <source>
        <dbReference type="EMBL" id="MFD2485077.1"/>
    </source>
</evidence>
<dbReference type="EMBL" id="JBHUKQ010000015">
    <property type="protein sequence ID" value="MFD2485077.1"/>
    <property type="molecule type" value="Genomic_DNA"/>
</dbReference>
<dbReference type="RefSeq" id="WP_344276965.1">
    <property type="nucleotide sequence ID" value="NZ_BAAAHV010000012.1"/>
</dbReference>
<evidence type="ECO:0000313" key="3">
    <source>
        <dbReference type="Proteomes" id="UP001597542"/>
    </source>
</evidence>
<accession>A0ABW5I944</accession>
<sequence>MKNYDLVVRGGRVTGPGGVRLADIAVTGGKSPTCSPPGAPCPAPRKSTPPGGTSCPA</sequence>
<reference evidence="3" key="1">
    <citation type="journal article" date="2019" name="Int. J. Syst. Evol. Microbiol.">
        <title>The Global Catalogue of Microorganisms (GCM) 10K type strain sequencing project: providing services to taxonomists for standard genome sequencing and annotation.</title>
        <authorList>
            <consortium name="The Broad Institute Genomics Platform"/>
            <consortium name="The Broad Institute Genome Sequencing Center for Infectious Disease"/>
            <person name="Wu L."/>
            <person name="Ma J."/>
        </authorList>
    </citation>
    <scope>NUCLEOTIDE SEQUENCE [LARGE SCALE GENOMIC DNA]</scope>
    <source>
        <strain evidence="3">CGMCC 4.7638</strain>
    </source>
</reference>
<comment type="caution">
    <text evidence="2">The sequence shown here is derived from an EMBL/GenBank/DDBJ whole genome shotgun (WGS) entry which is preliminary data.</text>
</comment>
<feature type="region of interest" description="Disordered" evidence="1">
    <location>
        <begin position="29"/>
        <end position="57"/>
    </location>
</feature>
<organism evidence="2 3">
    <name type="scientific">Amycolatopsis albidoflavus</name>
    <dbReference type="NCBI Taxonomy" id="102226"/>
    <lineage>
        <taxon>Bacteria</taxon>
        <taxon>Bacillati</taxon>
        <taxon>Actinomycetota</taxon>
        <taxon>Actinomycetes</taxon>
        <taxon>Pseudonocardiales</taxon>
        <taxon>Pseudonocardiaceae</taxon>
        <taxon>Amycolatopsis</taxon>
    </lineage>
</organism>
<dbReference type="Proteomes" id="UP001597542">
    <property type="component" value="Unassembled WGS sequence"/>
</dbReference>
<gene>
    <name evidence="2" type="ORF">ACFSUT_32715</name>
</gene>
<name>A0ABW5I944_9PSEU</name>
<proteinExistence type="predicted"/>
<keyword evidence="3" id="KW-1185">Reference proteome</keyword>
<evidence type="ECO:0000256" key="1">
    <source>
        <dbReference type="SAM" id="MobiDB-lite"/>
    </source>
</evidence>
<feature type="compositionally biased region" description="Pro residues" evidence="1">
    <location>
        <begin position="34"/>
        <end position="43"/>
    </location>
</feature>